<accession>A0A2C9DYQ9</accession>
<evidence type="ECO:0000313" key="3">
    <source>
        <dbReference type="Proteomes" id="UP000002162"/>
    </source>
</evidence>
<sequence>MLNAELSSAQKDLYKSIKLYLNTIFLNQKLNYAIKNDNDYRNQLNKVMNIFEYYEDNYEIANKNFHSYWQAFKSYVHYEKIVNDYNDFDELKDIVNGLKIYVLNTFQIDLDQESQRIADIDFKYDEKTQASMGFYTPRNQENNTSTEYEKVSAESISDEDSMNHTYQPTSDFTTANIDNLTNMVFSARVMNGEIYLYETKPKVIPFLKYVFFAVSLALVFFTTLTYAFLMDFGTHMSSVINVNGITHIVRLVSPTFPTQLVISIFIMIYAGINAFKRKISENEKFHFKNFIWIILFGALLVVALANIFTGNLRFSSSSFDEMFRQAQINDVLANLARNNSFSFDYSYLQSIFYGYSIAQILVFVVIILGTILIISTFILNPKRDIQRIKLLLQEIHDDILTGKIDPNTYLRTKNPFRDLFGF</sequence>
<dbReference type="AlphaFoldDB" id="A0A2C9DYQ9"/>
<dbReference type="EMBL" id="CP000942">
    <property type="protein sequence ID" value="ACA33048.1"/>
    <property type="molecule type" value="Genomic_DNA"/>
</dbReference>
<dbReference type="HOGENOM" id="CLU_650431_0_0_14"/>
<gene>
    <name evidence="2" type="ordered locus">UPA3_0344</name>
</gene>
<keyword evidence="1" id="KW-1133">Transmembrane helix</keyword>
<dbReference type="GeneID" id="29672430"/>
<dbReference type="KEGG" id="upa:UPA3_0344"/>
<evidence type="ECO:0000313" key="2">
    <source>
        <dbReference type="EMBL" id="ACA33048.1"/>
    </source>
</evidence>
<name>A0A2C9DYQ9_UREP2</name>
<organism evidence="2 3">
    <name type="scientific">Ureaplasma parvum serovar 3 (strain ATCC 27815 / 27 / NCTC 11736)</name>
    <dbReference type="NCBI Taxonomy" id="505682"/>
    <lineage>
        <taxon>Bacteria</taxon>
        <taxon>Bacillati</taxon>
        <taxon>Mycoplasmatota</taxon>
        <taxon>Mycoplasmoidales</taxon>
        <taxon>Mycoplasmoidaceae</taxon>
        <taxon>Ureaplasma</taxon>
    </lineage>
</organism>
<evidence type="ECO:0000256" key="1">
    <source>
        <dbReference type="SAM" id="Phobius"/>
    </source>
</evidence>
<protein>
    <submittedName>
        <fullName evidence="2">Uncharacterized protein</fullName>
    </submittedName>
</protein>
<feature type="transmembrane region" description="Helical" evidence="1">
    <location>
        <begin position="256"/>
        <end position="275"/>
    </location>
</feature>
<proteinExistence type="predicted"/>
<reference evidence="2 3" key="1">
    <citation type="submission" date="2008-02" db="EMBL/GenBank/DDBJ databases">
        <title>Genome sequence of Ureaplasma parvum serovar 3.</title>
        <authorList>
            <person name="Methe B.A."/>
            <person name="Glass J."/>
            <person name="Waites K."/>
            <person name="Shrivastava S."/>
        </authorList>
    </citation>
    <scope>NUCLEOTIDE SEQUENCE [LARGE SCALE GENOMIC DNA]</scope>
    <source>
        <strain evidence="3">ATCC 27815 / 27 / NCTC 11736</strain>
    </source>
</reference>
<keyword evidence="1" id="KW-0472">Membrane</keyword>
<feature type="transmembrane region" description="Helical" evidence="1">
    <location>
        <begin position="352"/>
        <end position="379"/>
    </location>
</feature>
<dbReference type="RefSeq" id="WP_006688610.1">
    <property type="nucleotide sequence ID" value="NC_010503.1"/>
</dbReference>
<feature type="transmembrane region" description="Helical" evidence="1">
    <location>
        <begin position="287"/>
        <end position="308"/>
    </location>
</feature>
<dbReference type="Proteomes" id="UP000002162">
    <property type="component" value="Chromosome"/>
</dbReference>
<feature type="transmembrane region" description="Helical" evidence="1">
    <location>
        <begin position="209"/>
        <end position="229"/>
    </location>
</feature>
<keyword evidence="1" id="KW-0812">Transmembrane</keyword>